<dbReference type="EMBL" id="JARGEQ010000016">
    <property type="protein sequence ID" value="MDF1585404.1"/>
    <property type="molecule type" value="Genomic_DNA"/>
</dbReference>
<feature type="binding site" evidence="3">
    <location>
        <position position="226"/>
    </location>
    <ligand>
        <name>Fe cation</name>
        <dbReference type="ChEBI" id="CHEBI:24875"/>
    </ligand>
</feature>
<dbReference type="PANTHER" id="PTHR30006:SF15">
    <property type="entry name" value="IRON-UTILIZATION PERIPLASMIC PROTEIN"/>
    <property type="match status" value="1"/>
</dbReference>
<dbReference type="AlphaFoldDB" id="A0AAP3XPL2"/>
<dbReference type="CDD" id="cd13542">
    <property type="entry name" value="PBP2_FutA1_ilke"/>
    <property type="match status" value="1"/>
</dbReference>
<dbReference type="PROSITE" id="PS51318">
    <property type="entry name" value="TAT"/>
    <property type="match status" value="1"/>
</dbReference>
<feature type="binding site" evidence="3">
    <location>
        <position position="227"/>
    </location>
    <ligand>
        <name>Fe cation</name>
        <dbReference type="ChEBI" id="CHEBI:24875"/>
    </ligand>
</feature>
<dbReference type="GO" id="GO:0046872">
    <property type="term" value="F:metal ion binding"/>
    <property type="evidence" value="ECO:0007669"/>
    <property type="project" value="UniProtKB-KW"/>
</dbReference>
<name>A0AAP3XPL2_9PROT</name>
<dbReference type="InterPro" id="IPR026045">
    <property type="entry name" value="Ferric-bd"/>
</dbReference>
<feature type="binding site" evidence="3">
    <location>
        <position position="39"/>
    </location>
    <ligand>
        <name>Fe cation</name>
        <dbReference type="ChEBI" id="CHEBI:24875"/>
    </ligand>
</feature>
<comment type="caution">
    <text evidence="5">The sequence shown here is derived from an EMBL/GenBank/DDBJ whole genome shotgun (WGS) entry which is preliminary data.</text>
</comment>
<organism evidence="5 6">
    <name type="scientific">Marinimicrococcus flavescens</name>
    <dbReference type="NCBI Taxonomy" id="3031815"/>
    <lineage>
        <taxon>Bacteria</taxon>
        <taxon>Pseudomonadati</taxon>
        <taxon>Pseudomonadota</taxon>
        <taxon>Alphaproteobacteria</taxon>
        <taxon>Geminicoccales</taxon>
        <taxon>Geminicoccaceae</taxon>
        <taxon>Marinimicrococcus</taxon>
    </lineage>
</organism>
<dbReference type="Gene3D" id="3.40.190.10">
    <property type="entry name" value="Periplasmic binding protein-like II"/>
    <property type="match status" value="2"/>
</dbReference>
<reference evidence="5 6" key="1">
    <citation type="submission" date="2023-03" db="EMBL/GenBank/DDBJ databases">
        <title>YIM 152171 draft genome.</title>
        <authorList>
            <person name="Yang Z."/>
        </authorList>
    </citation>
    <scope>NUCLEOTIDE SEQUENCE [LARGE SCALE GENOMIC DNA]</scope>
    <source>
        <strain evidence="5 6">YIM 152171</strain>
    </source>
</reference>
<protein>
    <submittedName>
        <fullName evidence="5">Fe(3+) ABC transporter substrate-binding protein</fullName>
    </submittedName>
</protein>
<feature type="chain" id="PRO_5043021222" evidence="4">
    <location>
        <begin position="29"/>
        <end position="345"/>
    </location>
</feature>
<dbReference type="InterPro" id="IPR006059">
    <property type="entry name" value="SBP"/>
</dbReference>
<dbReference type="SUPFAM" id="SSF53850">
    <property type="entry name" value="Periplasmic binding protein-like II"/>
    <property type="match status" value="1"/>
</dbReference>
<dbReference type="GO" id="GO:0030288">
    <property type="term" value="C:outer membrane-bounded periplasmic space"/>
    <property type="evidence" value="ECO:0007669"/>
    <property type="project" value="TreeGrafter"/>
</dbReference>
<feature type="signal peptide" evidence="4">
    <location>
        <begin position="1"/>
        <end position="28"/>
    </location>
</feature>
<accession>A0AAP3XPL2</accession>
<comment type="similarity">
    <text evidence="1">Belongs to the bacterial solute-binding protein 1 family.</text>
</comment>
<evidence type="ECO:0000256" key="4">
    <source>
        <dbReference type="SAM" id="SignalP"/>
    </source>
</evidence>
<evidence type="ECO:0000313" key="5">
    <source>
        <dbReference type="EMBL" id="MDF1585404.1"/>
    </source>
</evidence>
<dbReference type="Pfam" id="PF13416">
    <property type="entry name" value="SBP_bac_8"/>
    <property type="match status" value="1"/>
</dbReference>
<evidence type="ECO:0000313" key="6">
    <source>
        <dbReference type="Proteomes" id="UP001301140"/>
    </source>
</evidence>
<dbReference type="Proteomes" id="UP001301140">
    <property type="component" value="Unassembled WGS sequence"/>
</dbReference>
<dbReference type="RefSeq" id="WP_327787820.1">
    <property type="nucleotide sequence ID" value="NZ_JARGEQ010000016.1"/>
</dbReference>
<evidence type="ECO:0000256" key="2">
    <source>
        <dbReference type="ARBA" id="ARBA00022729"/>
    </source>
</evidence>
<evidence type="ECO:0000256" key="3">
    <source>
        <dbReference type="PIRSR" id="PIRSR002825-1"/>
    </source>
</evidence>
<proteinExistence type="inferred from homology"/>
<evidence type="ECO:0000256" key="1">
    <source>
        <dbReference type="ARBA" id="ARBA00008520"/>
    </source>
</evidence>
<gene>
    <name evidence="5" type="ORF">PZ740_03280</name>
</gene>
<dbReference type="PIRSF" id="PIRSF002825">
    <property type="entry name" value="CfbpA"/>
    <property type="match status" value="1"/>
</dbReference>
<dbReference type="PANTHER" id="PTHR30006">
    <property type="entry name" value="THIAMINE-BINDING PERIPLASMIC PROTEIN-RELATED"/>
    <property type="match status" value="1"/>
</dbReference>
<keyword evidence="3" id="KW-0479">Metal-binding</keyword>
<sequence length="345" mass="37267">MIETTRRRLMAGAAFGALALLAAEPALAVEEVNVYSSRHYGTDEQLWEGFTKATGIKVNEVQANHDELIQRMKAEGANGPADVFITVDAGRLAHAAGEGLLAPTSSEALEAAIPEHLRHPEGLWYGLATRARVLIYAKDRVEPSELSTYEALAEPDFKGRVLVRSSSNIYNLGLVGSLIEANGYEDTLAWCKGLVDNMARPPEGGDTDQIKAVAAGVGDVAISNSYYFARLVASDEPANREIAEKLAVFFPNQDGRGTHVNVTGAAVTKSAPHPENAVKLIEYLASPEAQRYFADVSFEYPANPEAEPHPVLESWGEFKQDPLNASSFAARNAEALKLADQCGWK</sequence>
<keyword evidence="6" id="KW-1185">Reference proteome</keyword>
<keyword evidence="2 4" id="KW-0732">Signal</keyword>
<keyword evidence="3" id="KW-0408">Iron</keyword>
<dbReference type="InterPro" id="IPR006311">
    <property type="entry name" value="TAT_signal"/>
</dbReference>